<organism evidence="5">
    <name type="scientific">Xenopus laevis</name>
    <name type="common">African clawed frog</name>
    <dbReference type="NCBI Taxonomy" id="8355"/>
    <lineage>
        <taxon>Eukaryota</taxon>
        <taxon>Metazoa</taxon>
        <taxon>Chordata</taxon>
        <taxon>Craniata</taxon>
        <taxon>Vertebrata</taxon>
        <taxon>Euteleostomi</taxon>
        <taxon>Amphibia</taxon>
        <taxon>Batrachia</taxon>
        <taxon>Anura</taxon>
        <taxon>Pipoidea</taxon>
        <taxon>Pipidae</taxon>
        <taxon>Xenopodinae</taxon>
        <taxon>Xenopus</taxon>
        <taxon>Xenopus</taxon>
    </lineage>
</organism>
<dbReference type="Bgee" id="108701258">
    <property type="expression patterns" value="Expressed in muscle tissue and 19 other cell types or tissues"/>
</dbReference>
<dbReference type="Gene3D" id="2.120.10.80">
    <property type="entry name" value="Kelch-type beta propeller"/>
    <property type="match status" value="2"/>
</dbReference>
<name>A0A1L8EVD4_XENLA</name>
<dbReference type="Pfam" id="PF01344">
    <property type="entry name" value="Kelch_1"/>
    <property type="match status" value="1"/>
</dbReference>
<evidence type="ECO:0000313" key="3">
    <source>
        <dbReference type="Proteomes" id="UP000186698"/>
    </source>
</evidence>
<dbReference type="PaxDb" id="8355-A0A1L8EVD4"/>
<keyword evidence="1" id="KW-0880">Kelch repeat</keyword>
<evidence type="ECO:0000313" key="6">
    <source>
        <dbReference type="RefSeq" id="XP_041432046.1"/>
    </source>
</evidence>
<accession>A0A1L8EVD4</accession>
<evidence type="ECO:0000313" key="5">
    <source>
        <dbReference type="RefSeq" id="XP_018091118.1"/>
    </source>
</evidence>
<dbReference type="InterPro" id="IPR006652">
    <property type="entry name" value="Kelch_1"/>
</dbReference>
<dbReference type="GeneID" id="108701258"/>
<dbReference type="OrthoDB" id="432528at2759"/>
<dbReference type="GO" id="GO:0005794">
    <property type="term" value="C:Golgi apparatus"/>
    <property type="evidence" value="ECO:0007669"/>
    <property type="project" value="TreeGrafter"/>
</dbReference>
<keyword evidence="2" id="KW-0677">Repeat</keyword>
<dbReference type="Pfam" id="PF13415">
    <property type="entry name" value="Beta-prop_FBX42"/>
    <property type="match status" value="1"/>
</dbReference>
<reference evidence="4 5" key="1">
    <citation type="submission" date="2022-04" db="UniProtKB">
        <authorList>
            <consortium name="RefSeq"/>
        </authorList>
    </citation>
    <scope>IDENTIFICATION</scope>
    <source>
        <strain evidence="4 5">J_2021</strain>
        <tissue evidence="4 5">Erythrocytes</tissue>
    </source>
</reference>
<dbReference type="STRING" id="8355.A0A1L8EVD4"/>
<dbReference type="PANTHER" id="PTHR46376:SF1">
    <property type="entry name" value="LEUCINE-ZIPPER-LIKE TRANSCRIPTIONAL REGULATOR 1"/>
    <property type="match status" value="1"/>
</dbReference>
<dbReference type="SUPFAM" id="SSF50965">
    <property type="entry name" value="Galactose oxidase, central domain"/>
    <property type="match status" value="1"/>
</dbReference>
<dbReference type="KEGG" id="xla:108701258"/>
<gene>
    <name evidence="4 5 6" type="primary">LOC108701258</name>
</gene>
<proteinExistence type="predicted"/>
<dbReference type="SUPFAM" id="SSF117281">
    <property type="entry name" value="Kelch motif"/>
    <property type="match status" value="1"/>
</dbReference>
<dbReference type="PANTHER" id="PTHR46376">
    <property type="entry name" value="LEUCINE-ZIPPER-LIKE TRANSCRIPTIONAL REGULATOR 1"/>
    <property type="match status" value="1"/>
</dbReference>
<protein>
    <submittedName>
        <fullName evidence="4 5">Ras Guanine nucleotide exchange factor F</fullName>
    </submittedName>
</protein>
<dbReference type="InterPro" id="IPR011043">
    <property type="entry name" value="Gal_Oxase/kelch_b-propeller"/>
</dbReference>
<dbReference type="InterPro" id="IPR051568">
    <property type="entry name" value="LZTR1/Attractin"/>
</dbReference>
<dbReference type="RefSeq" id="XP_018091118.1">
    <property type="nucleotide sequence ID" value="XM_018235629.2"/>
</dbReference>
<dbReference type="RefSeq" id="XP_018091117.1">
    <property type="nucleotide sequence ID" value="XM_018235628.2"/>
</dbReference>
<dbReference type="InterPro" id="IPR015915">
    <property type="entry name" value="Kelch-typ_b-propeller"/>
</dbReference>
<evidence type="ECO:0000313" key="4">
    <source>
        <dbReference type="RefSeq" id="XP_018091117.1"/>
    </source>
</evidence>
<evidence type="ECO:0000256" key="2">
    <source>
        <dbReference type="ARBA" id="ARBA00022737"/>
    </source>
</evidence>
<dbReference type="OMA" id="TESCNEP"/>
<evidence type="ECO:0000256" key="1">
    <source>
        <dbReference type="ARBA" id="ARBA00022441"/>
    </source>
</evidence>
<dbReference type="RefSeq" id="XP_041432046.1">
    <property type="nucleotide sequence ID" value="XM_041576112.1"/>
</dbReference>
<keyword evidence="3" id="KW-1185">Reference proteome</keyword>
<dbReference type="Proteomes" id="UP000186698">
    <property type="component" value="Chromosome 9_10L"/>
</dbReference>
<dbReference type="AlphaFoldDB" id="A0A1L8EVD4"/>
<sequence>MKKEHGDCVWEQVPQSDAAPCDRFKHSCALYNGYVYIYGGRKDSNLGDFWRYNIAHNEWEQLPCSKEAPDQLEGHSMVAHEGVLYVFGGMIDSPANQESTPLWMYAIDVQMWYEGKSPGCKGKSPTNRKGHSAVLHQTSMYIYGGYFDLKGAVEEFWAFSFDAENWSALSPHTRGTGPGPRHGHTAVTYNGAMYLFGGLKNMAEQNDFWKFDFRRHNWSNIKTSSGPPKLVGHGSLVHQNCMWIVGGGLASRNPSSHLWKYHFNTRLWKKVSHGKEGSHLGKIYHSVTGVSPQTQQAQDVGDKETLLPRIPAGKRLSSWASDKVGSVPRTEDIEMKALNQFDMPVFCSCSFSSQDLADEQHLLSHCENSLFTSTGNINVGCESKEPLPVCDSEDFILIIGGKPLSRPSVISVWQLKLGHA</sequence>